<evidence type="ECO:0000256" key="12">
    <source>
        <dbReference type="SAM" id="Phobius"/>
    </source>
</evidence>
<dbReference type="STRING" id="307972.A0A2G8KWC7"/>
<dbReference type="CDD" id="cd23965">
    <property type="entry name" value="GT29_ST6GALNAC3_4_5_6"/>
    <property type="match status" value="1"/>
</dbReference>
<keyword evidence="10" id="KW-0325">Glycoprotein</keyword>
<dbReference type="OrthoDB" id="10264956at2759"/>
<reference evidence="14 15" key="1">
    <citation type="journal article" date="2017" name="PLoS Biol.">
        <title>The sea cucumber genome provides insights into morphological evolution and visceral regeneration.</title>
        <authorList>
            <person name="Zhang X."/>
            <person name="Sun L."/>
            <person name="Yuan J."/>
            <person name="Sun Y."/>
            <person name="Gao Y."/>
            <person name="Zhang L."/>
            <person name="Li S."/>
            <person name="Dai H."/>
            <person name="Hamel J.F."/>
            <person name="Liu C."/>
            <person name="Yu Y."/>
            <person name="Liu S."/>
            <person name="Lin W."/>
            <person name="Guo K."/>
            <person name="Jin S."/>
            <person name="Xu P."/>
            <person name="Storey K.B."/>
            <person name="Huan P."/>
            <person name="Zhang T."/>
            <person name="Zhou Y."/>
            <person name="Zhang J."/>
            <person name="Lin C."/>
            <person name="Li X."/>
            <person name="Xing L."/>
            <person name="Huo D."/>
            <person name="Sun M."/>
            <person name="Wang L."/>
            <person name="Mercier A."/>
            <person name="Li F."/>
            <person name="Yang H."/>
            <person name="Xiang J."/>
        </authorList>
    </citation>
    <scope>NUCLEOTIDE SEQUENCE [LARGE SCALE GENOMIC DNA]</scope>
    <source>
        <strain evidence="14">Shaxun</strain>
        <tissue evidence="14">Muscle</tissue>
    </source>
</reference>
<evidence type="ECO:0000313" key="14">
    <source>
        <dbReference type="EMBL" id="PIK52301.1"/>
    </source>
</evidence>
<feature type="chain" id="PRO_5013876586" evidence="13">
    <location>
        <begin position="22"/>
        <end position="427"/>
    </location>
</feature>
<dbReference type="EMBL" id="MRZV01000335">
    <property type="protein sequence ID" value="PIK52301.1"/>
    <property type="molecule type" value="Genomic_DNA"/>
</dbReference>
<dbReference type="InterPro" id="IPR038578">
    <property type="entry name" value="GT29-like_sf"/>
</dbReference>
<dbReference type="PANTHER" id="PTHR23136">
    <property type="entry name" value="TAX1-BINDING PROTEIN 3-RELATED"/>
    <property type="match status" value="1"/>
</dbReference>
<evidence type="ECO:0000256" key="8">
    <source>
        <dbReference type="ARBA" id="ARBA00023034"/>
    </source>
</evidence>
<evidence type="ECO:0000256" key="13">
    <source>
        <dbReference type="SAM" id="SignalP"/>
    </source>
</evidence>
<comment type="subcellular location">
    <subcellularLocation>
        <location evidence="1">Golgi apparatus membrane</location>
        <topology evidence="1">Single-pass type II membrane protein</topology>
    </subcellularLocation>
</comment>
<feature type="signal peptide" evidence="13">
    <location>
        <begin position="1"/>
        <end position="21"/>
    </location>
</feature>
<dbReference type="GO" id="GO:0000139">
    <property type="term" value="C:Golgi membrane"/>
    <property type="evidence" value="ECO:0007669"/>
    <property type="project" value="UniProtKB-SubCell"/>
</dbReference>
<evidence type="ECO:0000313" key="15">
    <source>
        <dbReference type="Proteomes" id="UP000230750"/>
    </source>
</evidence>
<keyword evidence="15" id="KW-1185">Reference proteome</keyword>
<evidence type="ECO:0000256" key="10">
    <source>
        <dbReference type="ARBA" id="ARBA00023180"/>
    </source>
</evidence>
<feature type="compositionally biased region" description="Basic and acidic residues" evidence="11">
    <location>
        <begin position="67"/>
        <end position="94"/>
    </location>
</feature>
<dbReference type="AlphaFoldDB" id="A0A2G8KWC7"/>
<dbReference type="InterPro" id="IPR001675">
    <property type="entry name" value="Glyco_trans_29"/>
</dbReference>
<protein>
    <submittedName>
        <fullName evidence="14">Putative alpha-N-acetylgalactosaminide alpha-2,6-sialyltransferase 5-like isoform X2</fullName>
    </submittedName>
</protein>
<name>A0A2G8KWC7_STIJA</name>
<evidence type="ECO:0000256" key="2">
    <source>
        <dbReference type="ARBA" id="ARBA00006003"/>
    </source>
</evidence>
<dbReference type="GO" id="GO:0008373">
    <property type="term" value="F:sialyltransferase activity"/>
    <property type="evidence" value="ECO:0007669"/>
    <property type="project" value="InterPro"/>
</dbReference>
<proteinExistence type="inferred from homology"/>
<dbReference type="Gene3D" id="3.90.1480.20">
    <property type="entry name" value="Glycosyl transferase family 29"/>
    <property type="match status" value="1"/>
</dbReference>
<evidence type="ECO:0000256" key="1">
    <source>
        <dbReference type="ARBA" id="ARBA00004323"/>
    </source>
</evidence>
<evidence type="ECO:0000256" key="7">
    <source>
        <dbReference type="ARBA" id="ARBA00022989"/>
    </source>
</evidence>
<keyword evidence="4 14" id="KW-0808">Transferase</keyword>
<keyword evidence="9 12" id="KW-0472">Membrane</keyword>
<keyword evidence="7 12" id="KW-1133">Transmembrane helix</keyword>
<dbReference type="PANTHER" id="PTHR23136:SF12">
    <property type="entry name" value="ALPHA-2,6-SIALYLTRANSFERASE"/>
    <property type="match status" value="1"/>
</dbReference>
<keyword evidence="3 14" id="KW-0328">Glycosyltransferase</keyword>
<evidence type="ECO:0000256" key="9">
    <source>
        <dbReference type="ARBA" id="ARBA00023136"/>
    </source>
</evidence>
<organism evidence="14 15">
    <name type="scientific">Stichopus japonicus</name>
    <name type="common">Sea cucumber</name>
    <dbReference type="NCBI Taxonomy" id="307972"/>
    <lineage>
        <taxon>Eukaryota</taxon>
        <taxon>Metazoa</taxon>
        <taxon>Echinodermata</taxon>
        <taxon>Eleutherozoa</taxon>
        <taxon>Echinozoa</taxon>
        <taxon>Holothuroidea</taxon>
        <taxon>Aspidochirotacea</taxon>
        <taxon>Aspidochirotida</taxon>
        <taxon>Stichopodidae</taxon>
        <taxon>Apostichopus</taxon>
    </lineage>
</organism>
<dbReference type="Pfam" id="PF00777">
    <property type="entry name" value="Glyco_transf_29"/>
    <property type="match status" value="1"/>
</dbReference>
<gene>
    <name evidence="14" type="ORF">BSL78_10793</name>
</gene>
<dbReference type="Proteomes" id="UP000230750">
    <property type="component" value="Unassembled WGS sequence"/>
</dbReference>
<comment type="caution">
    <text evidence="14">The sequence shown here is derived from an EMBL/GenBank/DDBJ whole genome shotgun (WGS) entry which is preliminary data.</text>
</comment>
<evidence type="ECO:0000256" key="6">
    <source>
        <dbReference type="ARBA" id="ARBA00022968"/>
    </source>
</evidence>
<comment type="similarity">
    <text evidence="2">Belongs to the glycosyltransferase 29 family.</text>
</comment>
<evidence type="ECO:0000256" key="4">
    <source>
        <dbReference type="ARBA" id="ARBA00022679"/>
    </source>
</evidence>
<accession>A0A2G8KWC7</accession>
<evidence type="ECO:0000256" key="5">
    <source>
        <dbReference type="ARBA" id="ARBA00022692"/>
    </source>
</evidence>
<keyword evidence="6" id="KW-0735">Signal-anchor</keyword>
<keyword evidence="13" id="KW-0732">Signal</keyword>
<keyword evidence="5 12" id="KW-0812">Transmembrane</keyword>
<keyword evidence="8" id="KW-0333">Golgi apparatus</keyword>
<evidence type="ECO:0000256" key="11">
    <source>
        <dbReference type="SAM" id="MobiDB-lite"/>
    </source>
</evidence>
<sequence>MRLMPCLMLVALNMLLVIVTPDKTLKRGLFLAFCYTFVCLLYVSLYYTEPYSNNYGYDESNIPKSVQDAHSEEVRRDADHKEPKKGEEGTRQEETQEEEELLRDDEMVTAAATPLKEVPANTILKPNSTGMPWINYKTVLTNQSVAIHCGSCAIVSSSGQLLGRNAGKEIDANDCVIRMNDAPVNGYENDVGSRTSIRVVGHTNIKKSFGVNLDLQKQLFEDPVTRTERVVVHFFQRTEIDELEEFDIIEELARKYPNTDFNYFTSTKMKFSEKLFLQETGISRAQARTWFSTGWFTLLYAIDTCESVNVYGMVHENYCDENPEERTPYHYYDITSRTECGYYRVSEIRLTGGHLFITEKAVFAQWSRLYKIYFHFPEWKTVRRIGIRSLKTPFLKRYEIAGHHLFSRYPWWKLYFHFAGIFYPLVH</sequence>
<feature type="region of interest" description="Disordered" evidence="11">
    <location>
        <begin position="62"/>
        <end position="105"/>
    </location>
</feature>
<evidence type="ECO:0000256" key="3">
    <source>
        <dbReference type="ARBA" id="ARBA00022676"/>
    </source>
</evidence>
<feature type="transmembrane region" description="Helical" evidence="12">
    <location>
        <begin position="27"/>
        <end position="47"/>
    </location>
</feature>